<dbReference type="Proteomes" id="UP000685013">
    <property type="component" value="Chromosome 11"/>
</dbReference>
<dbReference type="InterPro" id="IPR000608">
    <property type="entry name" value="UBC"/>
</dbReference>
<evidence type="ECO:0000256" key="10">
    <source>
        <dbReference type="ARBA" id="ARBA00076312"/>
    </source>
</evidence>
<dbReference type="CDD" id="cd23797">
    <property type="entry name" value="UBCc_UBE2H"/>
    <property type="match status" value="1"/>
</dbReference>
<comment type="similarity">
    <text evidence="15">Belongs to the ubiquitin-conjugating enzyme family.</text>
</comment>
<evidence type="ECO:0000313" key="19">
    <source>
        <dbReference type="Proteomes" id="UP000685013"/>
    </source>
</evidence>
<evidence type="ECO:0000256" key="12">
    <source>
        <dbReference type="ARBA" id="ARBA00078369"/>
    </source>
</evidence>
<evidence type="ECO:0000256" key="8">
    <source>
        <dbReference type="ARBA" id="ARBA00063081"/>
    </source>
</evidence>
<comment type="subunit">
    <text evidence="8">Interacts with MAEA and WDR26, components of the CTLH complex that contains GID4, RANBP9 and/or RANBP10, MKLN1, MAEA, RMND5A (or alternatively its paralog RMND5B), GID8, ARMC8, WDR26 and YPEL5.</text>
</comment>
<dbReference type="Pfam" id="PF00179">
    <property type="entry name" value="UQ_con"/>
    <property type="match status" value="1"/>
</dbReference>
<keyword evidence="19" id="KW-1185">Reference proteome</keyword>
<comment type="caution">
    <text evidence="18">The sequence shown here is derived from an EMBL/GenBank/DDBJ whole genome shotgun (WGS) entry which is preliminary data.</text>
</comment>
<organism evidence="18 19">
    <name type="scientific">Cucurbita argyrosperma subsp. sororia</name>
    <dbReference type="NCBI Taxonomy" id="37648"/>
    <lineage>
        <taxon>Eukaryota</taxon>
        <taxon>Viridiplantae</taxon>
        <taxon>Streptophyta</taxon>
        <taxon>Embryophyta</taxon>
        <taxon>Tracheophyta</taxon>
        <taxon>Spermatophyta</taxon>
        <taxon>Magnoliopsida</taxon>
        <taxon>eudicotyledons</taxon>
        <taxon>Gunneridae</taxon>
        <taxon>Pentapetalae</taxon>
        <taxon>rosids</taxon>
        <taxon>fabids</taxon>
        <taxon>Cucurbitales</taxon>
        <taxon>Cucurbitaceae</taxon>
        <taxon>Cucurbiteae</taxon>
        <taxon>Cucurbita</taxon>
    </lineage>
</organism>
<dbReference type="FunFam" id="3.10.110.10:FF:000078">
    <property type="entry name" value="ubiquitin-conjugating enzyme E2 H isoform X2"/>
    <property type="match status" value="1"/>
</dbReference>
<evidence type="ECO:0000259" key="17">
    <source>
        <dbReference type="PROSITE" id="PS50127"/>
    </source>
</evidence>
<evidence type="ECO:0000256" key="14">
    <source>
        <dbReference type="PROSITE-ProRule" id="PRU10133"/>
    </source>
</evidence>
<feature type="compositionally biased region" description="Acidic residues" evidence="16">
    <location>
        <begin position="178"/>
        <end position="190"/>
    </location>
</feature>
<evidence type="ECO:0000256" key="11">
    <source>
        <dbReference type="ARBA" id="ARBA00077502"/>
    </source>
</evidence>
<dbReference type="PANTHER" id="PTHR24068">
    <property type="entry name" value="UBIQUITIN-CONJUGATING ENZYME E2"/>
    <property type="match status" value="1"/>
</dbReference>
<keyword evidence="5" id="KW-0832">Ubl conjugation</keyword>
<dbReference type="GO" id="GO:0004842">
    <property type="term" value="F:ubiquitin-protein transferase activity"/>
    <property type="evidence" value="ECO:0007669"/>
    <property type="project" value="UniProtKB-ARBA"/>
</dbReference>
<keyword evidence="6" id="KW-0007">Acetylation</keyword>
<reference evidence="18 19" key="1">
    <citation type="journal article" date="2021" name="Hortic Res">
        <title>The domestication of Cucurbita argyrosperma as revealed by the genome of its wild relative.</title>
        <authorList>
            <person name="Barrera-Redondo J."/>
            <person name="Sanchez-de la Vega G."/>
            <person name="Aguirre-Liguori J.A."/>
            <person name="Castellanos-Morales G."/>
            <person name="Gutierrez-Guerrero Y.T."/>
            <person name="Aguirre-Dugua X."/>
            <person name="Aguirre-Planter E."/>
            <person name="Tenaillon M.I."/>
            <person name="Lira-Saade R."/>
            <person name="Eguiarte L.E."/>
        </authorList>
    </citation>
    <scope>NUCLEOTIDE SEQUENCE [LARGE SCALE GENOMIC DNA]</scope>
    <source>
        <strain evidence="18">JBR-2021</strain>
    </source>
</reference>
<evidence type="ECO:0000256" key="2">
    <source>
        <dbReference type="ARBA" id="ARBA00022741"/>
    </source>
</evidence>
<evidence type="ECO:0000256" key="4">
    <source>
        <dbReference type="ARBA" id="ARBA00022840"/>
    </source>
</evidence>
<dbReference type="InterPro" id="IPR023313">
    <property type="entry name" value="UBQ-conjugating_AS"/>
</dbReference>
<keyword evidence="2 15" id="KW-0547">Nucleotide-binding</keyword>
<evidence type="ECO:0000256" key="13">
    <source>
        <dbReference type="ARBA" id="ARBA00082119"/>
    </source>
</evidence>
<evidence type="ECO:0000256" key="5">
    <source>
        <dbReference type="ARBA" id="ARBA00022843"/>
    </source>
</evidence>
<dbReference type="PROSITE" id="PS50127">
    <property type="entry name" value="UBC_2"/>
    <property type="match status" value="1"/>
</dbReference>
<keyword evidence="4 15" id="KW-0067">ATP-binding</keyword>
<comment type="function">
    <text evidence="7">Accepts ubiquitin from the E1 complex and catalyzes its covalent attachment to other proteins. E2 ubiquitin conjugating enzyme that transfers ubiquitin to MAEA, a core component of the CTLH E3 ubiquitin-protein ligase complex. In vitro catalyzes 'Lys-11'- and 'Lys-48'-linked polyubiquitination. Capable, in vitro, to ubiquitinate histone H2A.</text>
</comment>
<gene>
    <name evidence="18" type="primary">UBC5</name>
    <name evidence="18" type="ORF">SDJN03_16047</name>
</gene>
<dbReference type="SMART" id="SM00212">
    <property type="entry name" value="UBCc"/>
    <property type="match status" value="1"/>
</dbReference>
<protein>
    <recommendedName>
        <fullName evidence="9">Ubiquitin-conjugating enzyme E2 H</fullName>
    </recommendedName>
    <alternativeName>
        <fullName evidence="12">(E3-independent) E2 ubiquitin-conjugating enzyme H</fullName>
    </alternativeName>
    <alternativeName>
        <fullName evidence="10">E2 ubiquitin-conjugating enzyme H</fullName>
    </alternativeName>
    <alternativeName>
        <fullName evidence="13">Ubiquitin carrier protein H</fullName>
    </alternativeName>
    <alternativeName>
        <fullName evidence="11">Ubiquitin-protein ligase H</fullName>
    </alternativeName>
</protein>
<feature type="active site" description="Glycyl thioester intermediate" evidence="14">
    <location>
        <position position="111"/>
    </location>
</feature>
<evidence type="ECO:0000256" key="9">
    <source>
        <dbReference type="ARBA" id="ARBA00072436"/>
    </source>
</evidence>
<evidence type="ECO:0000256" key="3">
    <source>
        <dbReference type="ARBA" id="ARBA00022786"/>
    </source>
</evidence>
<evidence type="ECO:0000256" key="16">
    <source>
        <dbReference type="SAM" id="MobiDB-lite"/>
    </source>
</evidence>
<dbReference type="EMBL" id="JAGKQH010000011">
    <property type="protein sequence ID" value="KAG6587482.1"/>
    <property type="molecule type" value="Genomic_DNA"/>
</dbReference>
<dbReference type="AlphaFoldDB" id="A0AAV6MUT7"/>
<evidence type="ECO:0000256" key="6">
    <source>
        <dbReference type="ARBA" id="ARBA00022990"/>
    </source>
</evidence>
<evidence type="ECO:0000256" key="1">
    <source>
        <dbReference type="ARBA" id="ARBA00022679"/>
    </source>
</evidence>
<accession>A0AAV6MUT7</accession>
<sequence length="206" mass="23493">MSSPSKRREMDVMKLMMSDYNVEMINDGLNEFNVEFHGPKESIARLSPLSNMHFVVVDGIAIICLWVCLYETGVWKIRVELPDAYPYKSPSIGFVNKIFHPNVDELSGSVCLDVINQSWSPMFDLLNVFEVFLPQLLLYPNPSDPLNGDAASLMMKDRKQYDEKVKEYCEKYAKENTAEDDSEEEDEMSDNESSSSDGDVTRHADP</sequence>
<name>A0AAV6MUT7_9ROSI</name>
<dbReference type="PROSITE" id="PS00183">
    <property type="entry name" value="UBC_1"/>
    <property type="match status" value="1"/>
</dbReference>
<dbReference type="GO" id="GO:0005524">
    <property type="term" value="F:ATP binding"/>
    <property type="evidence" value="ECO:0007669"/>
    <property type="project" value="UniProtKB-UniRule"/>
</dbReference>
<evidence type="ECO:0000313" key="18">
    <source>
        <dbReference type="EMBL" id="KAG6587482.1"/>
    </source>
</evidence>
<proteinExistence type="inferred from homology"/>
<feature type="region of interest" description="Disordered" evidence="16">
    <location>
        <begin position="172"/>
        <end position="206"/>
    </location>
</feature>
<evidence type="ECO:0000256" key="7">
    <source>
        <dbReference type="ARBA" id="ARBA00060202"/>
    </source>
</evidence>
<keyword evidence="3 15" id="KW-0833">Ubl conjugation pathway</keyword>
<keyword evidence="1" id="KW-0808">Transferase</keyword>
<feature type="domain" description="UBC core" evidence="17">
    <location>
        <begin position="11"/>
        <end position="174"/>
    </location>
</feature>
<feature type="non-terminal residue" evidence="18">
    <location>
        <position position="1"/>
    </location>
</feature>
<evidence type="ECO:0000256" key="15">
    <source>
        <dbReference type="RuleBase" id="RU362109"/>
    </source>
</evidence>